<dbReference type="KEGG" id="ehd:ERCIPSTX3056_238"/>
<dbReference type="PANTHER" id="PTHR43071">
    <property type="entry name" value="2-AMINO-4-HYDROXY-6-HYDROXYMETHYLDIHYDROPTERIDINE PYROPHOSPHOKINASE"/>
    <property type="match status" value="1"/>
</dbReference>
<evidence type="ECO:0000313" key="15">
    <source>
        <dbReference type="Proteomes" id="UP000294462"/>
    </source>
</evidence>
<dbReference type="InterPro" id="IPR035907">
    <property type="entry name" value="Hppk_sf"/>
</dbReference>
<keyword evidence="9" id="KW-0289">Folate biosynthesis</keyword>
<dbReference type="NCBIfam" id="TIGR01498">
    <property type="entry name" value="folK"/>
    <property type="match status" value="1"/>
</dbReference>
<reference evidence="14 15" key="1">
    <citation type="submission" date="2019-02" db="EMBL/GenBank/DDBJ databases">
        <authorList>
            <person name="Manzano-Marin A."/>
            <person name="Manzano-Marin A."/>
        </authorList>
    </citation>
    <scope>NUCLEOTIDE SEQUENCE [LARGE SCALE GENOMIC DNA]</scope>
    <source>
        <strain evidence="14 15">ErCipseudotaxifoliae</strain>
    </source>
</reference>
<dbReference type="AlphaFoldDB" id="A0A451DJF9"/>
<dbReference type="EMBL" id="LR217725">
    <property type="protein sequence ID" value="VFP86806.1"/>
    <property type="molecule type" value="Genomic_DNA"/>
</dbReference>
<dbReference type="CDD" id="cd00483">
    <property type="entry name" value="HPPK"/>
    <property type="match status" value="1"/>
</dbReference>
<keyword evidence="5 14" id="KW-0808">Transferase</keyword>
<sequence>MNRVYLLLGSNLANPLRQISSALEKVASITKSYIVSTSFVYETPPYGPENQPNFFNVAVALDTCLDPQSLLSSTQCIEIEQGRIRQEPRWGARTLDIDMMLFGNITLKTPQLTIPHYDLHNRAFMMIPLLEIAPSICLPNGQRLSVILGTLDHEIINNIRKSHCI</sequence>
<evidence type="ECO:0000256" key="4">
    <source>
        <dbReference type="ARBA" id="ARBA00016218"/>
    </source>
</evidence>
<dbReference type="GO" id="GO:0005524">
    <property type="term" value="F:ATP binding"/>
    <property type="evidence" value="ECO:0007669"/>
    <property type="project" value="UniProtKB-KW"/>
</dbReference>
<keyword evidence="15" id="KW-1185">Reference proteome</keyword>
<name>A0A451DJF9_9GAMM</name>
<comment type="similarity">
    <text evidence="2">Belongs to the HPPK family.</text>
</comment>
<dbReference type="Pfam" id="PF01288">
    <property type="entry name" value="HPPK"/>
    <property type="match status" value="1"/>
</dbReference>
<evidence type="ECO:0000256" key="3">
    <source>
        <dbReference type="ARBA" id="ARBA00013253"/>
    </source>
</evidence>
<dbReference type="OrthoDB" id="9808041at2"/>
<dbReference type="SUPFAM" id="SSF55083">
    <property type="entry name" value="6-hydroxymethyl-7,8-dihydropterin pyrophosphokinase, HPPK"/>
    <property type="match status" value="1"/>
</dbReference>
<proteinExistence type="inferred from homology"/>
<evidence type="ECO:0000256" key="11">
    <source>
        <dbReference type="ARBA" id="ARBA00029766"/>
    </source>
</evidence>
<evidence type="ECO:0000256" key="2">
    <source>
        <dbReference type="ARBA" id="ARBA00005810"/>
    </source>
</evidence>
<evidence type="ECO:0000256" key="8">
    <source>
        <dbReference type="ARBA" id="ARBA00022840"/>
    </source>
</evidence>
<comment type="pathway">
    <text evidence="1">Cofactor biosynthesis; tetrahydrofolate biosynthesis; 2-amino-4-hydroxy-6-hydroxymethyl-7,8-dihydropteridine diphosphate from 7,8-dihydroneopterin triphosphate: step 4/4.</text>
</comment>
<evidence type="ECO:0000256" key="12">
    <source>
        <dbReference type="ARBA" id="ARBA00033413"/>
    </source>
</evidence>
<dbReference type="GO" id="GO:0003848">
    <property type="term" value="F:2-amino-4-hydroxy-6-hydroxymethyldihydropteridine diphosphokinase activity"/>
    <property type="evidence" value="ECO:0007669"/>
    <property type="project" value="UniProtKB-EC"/>
</dbReference>
<comment type="function">
    <text evidence="10">Catalyzes the transfer of pyrophosphate from adenosine triphosphate (ATP) to 6-hydroxymethyl-7,8-dihydropterin, an enzymatic step in folate biosynthesis pathway.</text>
</comment>
<evidence type="ECO:0000256" key="6">
    <source>
        <dbReference type="ARBA" id="ARBA00022741"/>
    </source>
</evidence>
<dbReference type="Proteomes" id="UP000294462">
    <property type="component" value="Chromosome"/>
</dbReference>
<dbReference type="GO" id="GO:0046654">
    <property type="term" value="P:tetrahydrofolate biosynthetic process"/>
    <property type="evidence" value="ECO:0007669"/>
    <property type="project" value="UniProtKB-UniPathway"/>
</dbReference>
<dbReference type="PROSITE" id="PS00794">
    <property type="entry name" value="HPPK"/>
    <property type="match status" value="1"/>
</dbReference>
<keyword evidence="6" id="KW-0547">Nucleotide-binding</keyword>
<evidence type="ECO:0000256" key="7">
    <source>
        <dbReference type="ARBA" id="ARBA00022777"/>
    </source>
</evidence>
<dbReference type="Gene3D" id="3.30.70.560">
    <property type="entry name" value="7,8-Dihydro-6-hydroxymethylpterin-pyrophosphokinase HPPK"/>
    <property type="match status" value="1"/>
</dbReference>
<dbReference type="RefSeq" id="WP_072666147.1">
    <property type="nucleotide sequence ID" value="NZ_LR217725.1"/>
</dbReference>
<organism evidence="14 15">
    <name type="scientific">Candidatus Erwinia haradaeae</name>
    <dbReference type="NCBI Taxonomy" id="1922217"/>
    <lineage>
        <taxon>Bacteria</taxon>
        <taxon>Pseudomonadati</taxon>
        <taxon>Pseudomonadota</taxon>
        <taxon>Gammaproteobacteria</taxon>
        <taxon>Enterobacterales</taxon>
        <taxon>Erwiniaceae</taxon>
        <taxon>Erwinia</taxon>
    </lineage>
</organism>
<dbReference type="EC" id="2.7.6.3" evidence="3"/>
<evidence type="ECO:0000256" key="5">
    <source>
        <dbReference type="ARBA" id="ARBA00022679"/>
    </source>
</evidence>
<gene>
    <name evidence="14" type="primary">folK</name>
    <name evidence="14" type="ORF">ERCIPSTX3056_238</name>
</gene>
<protein>
    <recommendedName>
        <fullName evidence="4">2-amino-4-hydroxy-6-hydroxymethyldihydropteridine pyrophosphokinase</fullName>
        <ecNumber evidence="3">2.7.6.3</ecNumber>
    </recommendedName>
    <alternativeName>
        <fullName evidence="11">6-hydroxymethyl-7,8-dihydropterin pyrophosphokinase</fullName>
    </alternativeName>
    <alternativeName>
        <fullName evidence="12">7,8-dihydro-6-hydroxymethylpterin-pyrophosphokinase</fullName>
    </alternativeName>
</protein>
<keyword evidence="7 14" id="KW-0418">Kinase</keyword>
<dbReference type="PANTHER" id="PTHR43071:SF1">
    <property type="entry name" value="2-AMINO-4-HYDROXY-6-HYDROXYMETHYLDIHYDROPTERIDINE PYROPHOSPHOKINASE"/>
    <property type="match status" value="1"/>
</dbReference>
<evidence type="ECO:0000256" key="10">
    <source>
        <dbReference type="ARBA" id="ARBA00029409"/>
    </source>
</evidence>
<accession>A0A451DJF9</accession>
<feature type="domain" description="7,8-dihydro-6-hydroxymethylpterin-pyrophosphokinase" evidence="13">
    <location>
        <begin position="89"/>
        <end position="100"/>
    </location>
</feature>
<evidence type="ECO:0000256" key="1">
    <source>
        <dbReference type="ARBA" id="ARBA00005051"/>
    </source>
</evidence>
<evidence type="ECO:0000256" key="9">
    <source>
        <dbReference type="ARBA" id="ARBA00022909"/>
    </source>
</evidence>
<dbReference type="InterPro" id="IPR000550">
    <property type="entry name" value="Hppk"/>
</dbReference>
<dbReference type="GO" id="GO:0016301">
    <property type="term" value="F:kinase activity"/>
    <property type="evidence" value="ECO:0007669"/>
    <property type="project" value="UniProtKB-KW"/>
</dbReference>
<evidence type="ECO:0000259" key="13">
    <source>
        <dbReference type="PROSITE" id="PS00794"/>
    </source>
</evidence>
<dbReference type="UniPathway" id="UPA00077">
    <property type="reaction ID" value="UER00155"/>
</dbReference>
<keyword evidence="8" id="KW-0067">ATP-binding</keyword>
<evidence type="ECO:0000313" key="14">
    <source>
        <dbReference type="EMBL" id="VFP86806.1"/>
    </source>
</evidence>
<dbReference type="GO" id="GO:0046656">
    <property type="term" value="P:folic acid biosynthetic process"/>
    <property type="evidence" value="ECO:0007669"/>
    <property type="project" value="UniProtKB-KW"/>
</dbReference>